<evidence type="ECO:0000313" key="2">
    <source>
        <dbReference type="Proteomes" id="UP000786183"/>
    </source>
</evidence>
<dbReference type="SUPFAM" id="SSF52833">
    <property type="entry name" value="Thioredoxin-like"/>
    <property type="match status" value="1"/>
</dbReference>
<dbReference type="Gene3D" id="3.40.30.10">
    <property type="entry name" value="Glutaredoxin"/>
    <property type="match status" value="1"/>
</dbReference>
<organism evidence="1 2">
    <name type="scientific">Campylobacter canadensis</name>
    <dbReference type="NCBI Taxonomy" id="449520"/>
    <lineage>
        <taxon>Bacteria</taxon>
        <taxon>Pseudomonadati</taxon>
        <taxon>Campylobacterota</taxon>
        <taxon>Epsilonproteobacteria</taxon>
        <taxon>Campylobacterales</taxon>
        <taxon>Campylobacteraceae</taxon>
        <taxon>Campylobacter</taxon>
    </lineage>
</organism>
<comment type="caution">
    <text evidence="1">The sequence shown here is derived from an EMBL/GenBank/DDBJ whole genome shotgun (WGS) entry which is preliminary data.</text>
</comment>
<dbReference type="CDD" id="cd02966">
    <property type="entry name" value="TlpA_like_family"/>
    <property type="match status" value="1"/>
</dbReference>
<dbReference type="InterPro" id="IPR039555">
    <property type="entry name" value="TraF/TrbB"/>
</dbReference>
<gene>
    <name evidence="1" type="ORF">AVCANL283_06215</name>
</gene>
<evidence type="ECO:0000313" key="1">
    <source>
        <dbReference type="EMBL" id="MBZ7987693.1"/>
    </source>
</evidence>
<dbReference type="InterPro" id="IPR036249">
    <property type="entry name" value="Thioredoxin-like_sf"/>
</dbReference>
<dbReference type="PROSITE" id="PS51257">
    <property type="entry name" value="PROKAR_LIPOPROTEIN"/>
    <property type="match status" value="1"/>
</dbReference>
<dbReference type="EMBL" id="JACGBB010000012">
    <property type="protein sequence ID" value="MBZ7987693.1"/>
    <property type="molecule type" value="Genomic_DNA"/>
</dbReference>
<keyword evidence="2" id="KW-1185">Reference proteome</keyword>
<protein>
    <submittedName>
        <fullName evidence="1">TlpA family protein disulfide reductase</fullName>
    </submittedName>
</protein>
<accession>A0ABS7WSF2</accession>
<dbReference type="Pfam" id="PF13728">
    <property type="entry name" value="TraF"/>
    <property type="match status" value="1"/>
</dbReference>
<name>A0ABS7WSF2_9BACT</name>
<sequence length="155" mass="17545">MKKIFLIFVLLFCACSEEKMSALNSKELIMIKFDAKQKAIKGINEAFMLFFYTQDCGVCNEQIPILNELNKENKIKLIAVLGGARDYLDAKKKLKGVEFATIYDPNDVEYLSSIVGGIYGVPAMFIYDKEGKLKKRFLSLTPKSVLLKEINLLNS</sequence>
<dbReference type="RefSeq" id="WP_172233947.1">
    <property type="nucleotide sequence ID" value="NZ_CP035946.1"/>
</dbReference>
<proteinExistence type="predicted"/>
<dbReference type="Proteomes" id="UP000786183">
    <property type="component" value="Unassembled WGS sequence"/>
</dbReference>
<reference evidence="1 2" key="1">
    <citation type="submission" date="2020-07" db="EMBL/GenBank/DDBJ databases">
        <title>Transfer of Campylobacter canadensis to the novel genus Avispirillum gen. nov., that also includes two novel species recovered from migratory waterfowl: Avispirillum anseris sp. nov. and Avispirillum brantae sp. nov.</title>
        <authorList>
            <person name="Miller W.G."/>
            <person name="Chapman M.H."/>
            <person name="Yee E."/>
            <person name="Inglis G.D."/>
        </authorList>
    </citation>
    <scope>NUCLEOTIDE SEQUENCE [LARGE SCALE GENOMIC DNA]</scope>
    <source>
        <strain evidence="1 2">L283</strain>
    </source>
</reference>